<keyword evidence="1" id="KW-0175">Coiled coil</keyword>
<dbReference type="InterPro" id="IPR011009">
    <property type="entry name" value="Kinase-like_dom_sf"/>
</dbReference>
<name>A0ABR2L0S6_9EUKA</name>
<evidence type="ECO:0000259" key="2">
    <source>
        <dbReference type="PROSITE" id="PS50011"/>
    </source>
</evidence>
<reference evidence="3 4" key="1">
    <citation type="submission" date="2024-04" db="EMBL/GenBank/DDBJ databases">
        <title>Tritrichomonas musculus Genome.</title>
        <authorList>
            <person name="Alves-Ferreira E."/>
            <person name="Grigg M."/>
            <person name="Lorenzi H."/>
            <person name="Galac M."/>
        </authorList>
    </citation>
    <scope>NUCLEOTIDE SEQUENCE [LARGE SCALE GENOMIC DNA]</scope>
    <source>
        <strain evidence="3 4">EAF2021</strain>
    </source>
</reference>
<dbReference type="Proteomes" id="UP001470230">
    <property type="component" value="Unassembled WGS sequence"/>
</dbReference>
<sequence length="579" mass="67217">MSKDGPNQGSDNNIDESMLFHLQNQIKTMRANQNIYEKKLNISISKIEDQLNIPILENSEDHNLDLLGRILRVGSKIKSLHDQIFDQIIDILKNGDKDYNFVQEILIDIKDKLKDKLSIPIKDVTTQETIQNIRQIAFSYQPDPEKLQKALIQSLGIHQDSESKFKYLQGRIMDLEQQINFYLENNRNTQNVSNENEIKNNQSDPLLQKKYTSLCKKFKDLEAKYKNLQVSSSKEKAEAIQTKKKFQIEIDSQKVSIENQNRNLNDIKSKLTKSESDLLKFKKAYLIQKKKYDNLADSLKCKPLKIIDEETMKKIKVIKLIGQGNQSKIMKVAEEEVMALKEFEEITEKNRNEFIEKLKKIHHEYEIINGLNHSNIIKTFGFYFGDNDEHKPSILLEFVPLNLNNVVKKMTEIERVTTIFEISTALKALHEAHLIHKNLKPENILISDDKHAKVSDFGFLKENTDDFGTQKFMAPELLNNFTNYTEKVDVYSFGVIVFFILTKGMYPKITIDDVRNGQKAPIPNNLNMVSKHLINLCWKTEPEERPSFSEIIEIIKNSNFMLIDGVEEKESQIKKFLGI</sequence>
<gene>
    <name evidence="3" type="ORF">M9Y10_014855</name>
</gene>
<organism evidence="3 4">
    <name type="scientific">Tritrichomonas musculus</name>
    <dbReference type="NCBI Taxonomy" id="1915356"/>
    <lineage>
        <taxon>Eukaryota</taxon>
        <taxon>Metamonada</taxon>
        <taxon>Parabasalia</taxon>
        <taxon>Tritrichomonadida</taxon>
        <taxon>Tritrichomonadidae</taxon>
        <taxon>Tritrichomonas</taxon>
    </lineage>
</organism>
<dbReference type="InterPro" id="IPR050167">
    <property type="entry name" value="Ser_Thr_protein_kinase"/>
</dbReference>
<evidence type="ECO:0000256" key="1">
    <source>
        <dbReference type="SAM" id="Coils"/>
    </source>
</evidence>
<comment type="caution">
    <text evidence="3">The sequence shown here is derived from an EMBL/GenBank/DDBJ whole genome shotgun (WGS) entry which is preliminary data.</text>
</comment>
<dbReference type="EMBL" id="JAPFFF010000002">
    <property type="protein sequence ID" value="KAK8896929.1"/>
    <property type="molecule type" value="Genomic_DNA"/>
</dbReference>
<feature type="coiled-coil region" evidence="1">
    <location>
        <begin position="218"/>
        <end position="277"/>
    </location>
</feature>
<dbReference type="Gene3D" id="3.30.200.20">
    <property type="entry name" value="Phosphorylase Kinase, domain 1"/>
    <property type="match status" value="1"/>
</dbReference>
<accession>A0ABR2L0S6</accession>
<dbReference type="PROSITE" id="PS50011">
    <property type="entry name" value="PROTEIN_KINASE_DOM"/>
    <property type="match status" value="1"/>
</dbReference>
<feature type="domain" description="Protein kinase" evidence="2">
    <location>
        <begin position="315"/>
        <end position="561"/>
    </location>
</feature>
<dbReference type="Gene3D" id="1.10.510.10">
    <property type="entry name" value="Transferase(Phosphotransferase) domain 1"/>
    <property type="match status" value="1"/>
</dbReference>
<dbReference type="InterPro" id="IPR000719">
    <property type="entry name" value="Prot_kinase_dom"/>
</dbReference>
<proteinExistence type="predicted"/>
<dbReference type="SUPFAM" id="SSF56112">
    <property type="entry name" value="Protein kinase-like (PK-like)"/>
    <property type="match status" value="1"/>
</dbReference>
<evidence type="ECO:0000313" key="3">
    <source>
        <dbReference type="EMBL" id="KAK8896929.1"/>
    </source>
</evidence>
<dbReference type="Pfam" id="PF00069">
    <property type="entry name" value="Pkinase"/>
    <property type="match status" value="1"/>
</dbReference>
<keyword evidence="4" id="KW-1185">Reference proteome</keyword>
<dbReference type="PANTHER" id="PTHR23257">
    <property type="entry name" value="SERINE-THREONINE PROTEIN KINASE"/>
    <property type="match status" value="1"/>
</dbReference>
<evidence type="ECO:0000313" key="4">
    <source>
        <dbReference type="Proteomes" id="UP001470230"/>
    </source>
</evidence>
<protein>
    <recommendedName>
        <fullName evidence="2">Protein kinase domain-containing protein</fullName>
    </recommendedName>
</protein>